<dbReference type="Pfam" id="PF09650">
    <property type="entry name" value="PHA_gran_rgn"/>
    <property type="match status" value="1"/>
</dbReference>
<comment type="caution">
    <text evidence="1">The sequence shown here is derived from an EMBL/GenBank/DDBJ whole genome shotgun (WGS) entry which is preliminary data.</text>
</comment>
<proteinExistence type="predicted"/>
<name>A0ABT1XVF8_9SPHN</name>
<accession>A0ABT1XVF8</accession>
<dbReference type="RefSeq" id="WP_257597135.1">
    <property type="nucleotide sequence ID" value="NZ_JANKHH010000008.1"/>
</dbReference>
<keyword evidence="2" id="KW-1185">Reference proteome</keyword>
<dbReference type="InterPro" id="IPR013433">
    <property type="entry name" value="PHA_gran_rgn"/>
</dbReference>
<evidence type="ECO:0000313" key="1">
    <source>
        <dbReference type="EMBL" id="MCR2835244.1"/>
    </source>
</evidence>
<sequence length="106" mass="11751">MRVAVPHNLPREEVRRRLRERTGEIIDHIPFPGATVESDWVNEDRLALSIGAMGQTVQGHVDVEDGQMVFEVQLPMMLGFVEPMIAKGFKEQGTKLLAGPGDGKTD</sequence>
<gene>
    <name evidence="1" type="ORF">NSO95_14955</name>
</gene>
<reference evidence="1 2" key="1">
    <citation type="submission" date="2022-08" db="EMBL/GenBank/DDBJ databases">
        <title>Polyphasic taxonomy analysis of Qipengyuania sp.RS5-5.</title>
        <authorList>
            <person name="Xamxidin M."/>
            <person name="Wu M."/>
        </authorList>
    </citation>
    <scope>NUCLEOTIDE SEQUENCE [LARGE SCALE GENOMIC DNA]</scope>
    <source>
        <strain evidence="1 2">RS5-5</strain>
    </source>
</reference>
<dbReference type="EMBL" id="JANKHH010000008">
    <property type="protein sequence ID" value="MCR2835244.1"/>
    <property type="molecule type" value="Genomic_DNA"/>
</dbReference>
<organism evidence="1 2">
    <name type="scientific">Parerythrobacter lacustris</name>
    <dbReference type="NCBI Taxonomy" id="2969984"/>
    <lineage>
        <taxon>Bacteria</taxon>
        <taxon>Pseudomonadati</taxon>
        <taxon>Pseudomonadota</taxon>
        <taxon>Alphaproteobacteria</taxon>
        <taxon>Sphingomonadales</taxon>
        <taxon>Erythrobacteraceae</taxon>
        <taxon>Parerythrobacter</taxon>
    </lineage>
</organism>
<protein>
    <submittedName>
        <fullName evidence="1">Polyhydroxyalkanoic acid system family protein</fullName>
    </submittedName>
</protein>
<evidence type="ECO:0000313" key="2">
    <source>
        <dbReference type="Proteomes" id="UP001206067"/>
    </source>
</evidence>
<dbReference type="Proteomes" id="UP001206067">
    <property type="component" value="Unassembled WGS sequence"/>
</dbReference>